<organism evidence="2">
    <name type="scientific">marine metagenome</name>
    <dbReference type="NCBI Taxonomy" id="408172"/>
    <lineage>
        <taxon>unclassified sequences</taxon>
        <taxon>metagenomes</taxon>
        <taxon>ecological metagenomes</taxon>
    </lineage>
</organism>
<protein>
    <submittedName>
        <fullName evidence="2">Uncharacterized protein</fullName>
    </submittedName>
</protein>
<dbReference type="AlphaFoldDB" id="A0A382CAP5"/>
<reference evidence="2" key="1">
    <citation type="submission" date="2018-05" db="EMBL/GenBank/DDBJ databases">
        <authorList>
            <person name="Lanie J.A."/>
            <person name="Ng W.-L."/>
            <person name="Kazmierczak K.M."/>
            <person name="Andrzejewski T.M."/>
            <person name="Davidsen T.M."/>
            <person name="Wayne K.J."/>
            <person name="Tettelin H."/>
            <person name="Glass J.I."/>
            <person name="Rusch D."/>
            <person name="Podicherti R."/>
            <person name="Tsui H.-C.T."/>
            <person name="Winkler M.E."/>
        </authorList>
    </citation>
    <scope>NUCLEOTIDE SEQUENCE</scope>
</reference>
<evidence type="ECO:0000256" key="1">
    <source>
        <dbReference type="SAM" id="Coils"/>
    </source>
</evidence>
<evidence type="ECO:0000313" key="2">
    <source>
        <dbReference type="EMBL" id="SVB23175.1"/>
    </source>
</evidence>
<accession>A0A382CAP5</accession>
<gene>
    <name evidence="2" type="ORF">METZ01_LOCUS176029</name>
</gene>
<feature type="coiled-coil region" evidence="1">
    <location>
        <begin position="11"/>
        <end position="63"/>
    </location>
</feature>
<proteinExistence type="predicted"/>
<name>A0A382CAP5_9ZZZZ</name>
<dbReference type="EMBL" id="UINC01033614">
    <property type="protein sequence ID" value="SVB23175.1"/>
    <property type="molecule type" value="Genomic_DNA"/>
</dbReference>
<sequence length="95" mass="10388">MGDNSGRRVKKSAQQRKLDELQDLLAQAVKAAQEQAAANTKALATLTEHVKNIDKELDELIEGIRADMDSIIGAQKDVAARVDQINVDLGKVRVH</sequence>
<keyword evidence="1" id="KW-0175">Coiled coil</keyword>